<dbReference type="KEGG" id="ptp:RCA23_c16370"/>
<protein>
    <recommendedName>
        <fullName evidence="4">DUF3329 domain-containing protein</fullName>
    </recommendedName>
</protein>
<keyword evidence="1" id="KW-1133">Transmembrane helix</keyword>
<accession>A0AAN0RJ68</accession>
<dbReference type="AlphaFoldDB" id="A0AAN0RJ68"/>
<evidence type="ECO:0000313" key="2">
    <source>
        <dbReference type="EMBL" id="AII87173.1"/>
    </source>
</evidence>
<keyword evidence="1" id="KW-0812">Transmembrane</keyword>
<feature type="transmembrane region" description="Helical" evidence="1">
    <location>
        <begin position="12"/>
        <end position="31"/>
    </location>
</feature>
<sequence>MKKFFNLDDPFFAPLWIRATIVVLLGFWTMIELVAGAQGWAVFFAALAVFSAWRFAVIDYTNEDGGE</sequence>
<name>A0AAN0RJ68_9RHOB</name>
<dbReference type="GeneID" id="93366902"/>
<dbReference type="Proteomes" id="UP000028680">
    <property type="component" value="Chromosome"/>
</dbReference>
<dbReference type="EMBL" id="CP003984">
    <property type="protein sequence ID" value="AII87173.1"/>
    <property type="molecule type" value="Genomic_DNA"/>
</dbReference>
<reference evidence="2 3" key="1">
    <citation type="journal article" date="2014" name="ISME J.">
        <title>Adaptation of an abundant Roseobacter RCA organism to pelagic systems revealed by genomic and transcriptomic analyses.</title>
        <authorList>
            <person name="Voget S."/>
            <person name="Wemheuer B."/>
            <person name="Brinkhoff T."/>
            <person name="Vollmers J."/>
            <person name="Dietrich S."/>
            <person name="Giebel H.A."/>
            <person name="Beardsley C."/>
            <person name="Sardemann C."/>
            <person name="Bakenhus I."/>
            <person name="Billerbeck S."/>
            <person name="Daniel R."/>
            <person name="Simon M."/>
        </authorList>
    </citation>
    <scope>NUCLEOTIDE SEQUENCE [LARGE SCALE GENOMIC DNA]</scope>
    <source>
        <strain evidence="2 3">RCA23</strain>
    </source>
</reference>
<feature type="transmembrane region" description="Helical" evidence="1">
    <location>
        <begin position="37"/>
        <end position="57"/>
    </location>
</feature>
<dbReference type="RefSeq" id="WP_044049929.1">
    <property type="nucleotide sequence ID" value="NZ_CP003984.1"/>
</dbReference>
<keyword evidence="3" id="KW-1185">Reference proteome</keyword>
<evidence type="ECO:0000313" key="3">
    <source>
        <dbReference type="Proteomes" id="UP000028680"/>
    </source>
</evidence>
<evidence type="ECO:0008006" key="4">
    <source>
        <dbReference type="Google" id="ProtNLM"/>
    </source>
</evidence>
<proteinExistence type="predicted"/>
<evidence type="ECO:0000256" key="1">
    <source>
        <dbReference type="SAM" id="Phobius"/>
    </source>
</evidence>
<keyword evidence="1" id="KW-0472">Membrane</keyword>
<organism evidence="2 3">
    <name type="scientific">Planktomarina temperata RCA23</name>
    <dbReference type="NCBI Taxonomy" id="666509"/>
    <lineage>
        <taxon>Bacteria</taxon>
        <taxon>Pseudomonadati</taxon>
        <taxon>Pseudomonadota</taxon>
        <taxon>Alphaproteobacteria</taxon>
        <taxon>Rhodobacterales</taxon>
        <taxon>Paracoccaceae</taxon>
        <taxon>Planktomarina</taxon>
    </lineage>
</organism>
<gene>
    <name evidence="2" type="ORF">RCA23_c16370</name>
</gene>